<keyword evidence="1" id="KW-0812">Transmembrane</keyword>
<gene>
    <name evidence="2" type="ORF">R4I43_31405</name>
</gene>
<evidence type="ECO:0000313" key="2">
    <source>
        <dbReference type="EMBL" id="MEB3371916.1"/>
    </source>
</evidence>
<evidence type="ECO:0000256" key="1">
    <source>
        <dbReference type="SAM" id="Phobius"/>
    </source>
</evidence>
<keyword evidence="1" id="KW-0472">Membrane</keyword>
<dbReference type="Proteomes" id="UP001327093">
    <property type="component" value="Unassembled WGS sequence"/>
</dbReference>
<dbReference type="EMBL" id="JAWLNX010000034">
    <property type="protein sequence ID" value="MEB3371916.1"/>
    <property type="molecule type" value="Genomic_DNA"/>
</dbReference>
<feature type="transmembrane region" description="Helical" evidence="1">
    <location>
        <begin position="504"/>
        <end position="523"/>
    </location>
</feature>
<organism evidence="2 3">
    <name type="scientific">Saccharopolyspora mangrovi</name>
    <dbReference type="NCBI Taxonomy" id="3082379"/>
    <lineage>
        <taxon>Bacteria</taxon>
        <taxon>Bacillati</taxon>
        <taxon>Actinomycetota</taxon>
        <taxon>Actinomycetes</taxon>
        <taxon>Pseudonocardiales</taxon>
        <taxon>Pseudonocardiaceae</taxon>
        <taxon>Saccharopolyspora</taxon>
    </lineage>
</organism>
<comment type="caution">
    <text evidence="2">The sequence shown here is derived from an EMBL/GenBank/DDBJ whole genome shotgun (WGS) entry which is preliminary data.</text>
</comment>
<reference evidence="2 3" key="1">
    <citation type="submission" date="2023-10" db="EMBL/GenBank/DDBJ databases">
        <title>Saccharopolyspora sp. nov., isolated from mangrove soil.</title>
        <authorList>
            <person name="Lu Y."/>
            <person name="Liu W."/>
        </authorList>
    </citation>
    <scope>NUCLEOTIDE SEQUENCE [LARGE SCALE GENOMIC DNA]</scope>
    <source>
        <strain evidence="2 3">S2-29</strain>
    </source>
</reference>
<keyword evidence="1" id="KW-1133">Transmembrane helix</keyword>
<feature type="transmembrane region" description="Helical" evidence="1">
    <location>
        <begin position="480"/>
        <end position="497"/>
    </location>
</feature>
<proteinExistence type="predicted"/>
<dbReference type="InterPro" id="IPR001646">
    <property type="entry name" value="5peptide_repeat"/>
</dbReference>
<dbReference type="Pfam" id="PF13576">
    <property type="entry name" value="Pentapeptide_3"/>
    <property type="match status" value="3"/>
</dbReference>
<accession>A0ABU6AK67</accession>
<name>A0ABU6AK67_9PSEU</name>
<evidence type="ECO:0000313" key="3">
    <source>
        <dbReference type="Proteomes" id="UP001327093"/>
    </source>
</evidence>
<keyword evidence="3" id="KW-1185">Reference proteome</keyword>
<feature type="transmembrane region" description="Helical" evidence="1">
    <location>
        <begin position="568"/>
        <end position="588"/>
    </location>
</feature>
<sequence length="594" mass="64328">MASEQLNEALTRLRRSSDVDLRGTELSPELLGRILDAVREEDSHPVFSGFASFVGATFLGGASFDGATFSGGASFDGVTFADEASFVGTTFSGDADASFVGARFAGDAFFIGATFTDDAWFIETTFDSEVSFGKATFSGKARFGGAQLNGTAWFSETTFSGEVSFDGARFSGDALFSETTFSGDALFSETTFSGDALYDGARFSGDALFSETTFSGDALFSETTFSGEDAMFDGVAFEMAESFGPVVASWCLTLDRAVFSKRVVVQVSASYLECVETRFASGAELQLRFACTTLRRAEFGAPSAIVNAAQPPTKRVEADEQRNEIAGLEVGPDYLQQSPALASLEGVDVTDLVVTDIDMSPCRFAGAHHLDTLRLEGDCQFAWPPKGARFGWTWPPVRWWTRRQVLEEECGRRAAGSKGTGWRIHSSFNPPGATPLNAKRVAALYRDLRKAQEDSKNEPGAADFYYGEMEMRRTDSATPWPERLILFLYWLVSGYGLRMTRALSCLVVLIAMASTTLYLVGLAPPRPTPPPLEIPHRLSASVLYAAESAVSLEPKLAGLPVLTPQGEVVRLIMRVLGPLLLGLTLLAIRNRVKR</sequence>
<protein>
    <submittedName>
        <fullName evidence="2">Pentapeptide repeat-containing protein</fullName>
    </submittedName>
</protein>